<feature type="repeat" description="ANK" evidence="2">
    <location>
        <begin position="914"/>
        <end position="946"/>
    </location>
</feature>
<dbReference type="PANTHER" id="PTHR46082">
    <property type="entry name" value="ATP/GTP-BINDING PROTEIN-RELATED"/>
    <property type="match status" value="1"/>
</dbReference>
<dbReference type="InterPro" id="IPR027417">
    <property type="entry name" value="P-loop_NTPase"/>
</dbReference>
<dbReference type="SMART" id="SM00248">
    <property type="entry name" value="ANK"/>
    <property type="match status" value="14"/>
</dbReference>
<dbReference type="InterPro" id="IPR035994">
    <property type="entry name" value="Nucleoside_phosphorylase_sf"/>
</dbReference>
<feature type="repeat" description="ANK" evidence="2">
    <location>
        <begin position="1148"/>
        <end position="1180"/>
    </location>
</feature>
<feature type="repeat" description="ANK" evidence="2">
    <location>
        <begin position="1181"/>
        <end position="1213"/>
    </location>
</feature>
<reference evidence="4 5" key="1">
    <citation type="submission" date="2019-06" db="EMBL/GenBank/DDBJ databases">
        <authorList>
            <person name="Broberg M."/>
        </authorList>
    </citation>
    <scope>NUCLEOTIDE SEQUENCE [LARGE SCALE GENOMIC DNA]</scope>
</reference>
<accession>A0ABY6U6Y1</accession>
<dbReference type="Pfam" id="PF24883">
    <property type="entry name" value="NPHP3_N"/>
    <property type="match status" value="1"/>
</dbReference>
<feature type="domain" description="NACHT" evidence="3">
    <location>
        <begin position="413"/>
        <end position="563"/>
    </location>
</feature>
<dbReference type="Proteomes" id="UP000766486">
    <property type="component" value="Unassembled WGS sequence"/>
</dbReference>
<dbReference type="Pfam" id="PF13637">
    <property type="entry name" value="Ank_4"/>
    <property type="match status" value="1"/>
</dbReference>
<dbReference type="EMBL" id="CABFNS010000758">
    <property type="protein sequence ID" value="VUC26885.1"/>
    <property type="molecule type" value="Genomic_DNA"/>
</dbReference>
<dbReference type="PROSITE" id="PS50088">
    <property type="entry name" value="ANK_REPEAT"/>
    <property type="match status" value="11"/>
</dbReference>
<keyword evidence="1" id="KW-0677">Repeat</keyword>
<dbReference type="PROSITE" id="PS50297">
    <property type="entry name" value="ANK_REP_REGION"/>
    <property type="match status" value="10"/>
</dbReference>
<dbReference type="Gene3D" id="3.40.50.300">
    <property type="entry name" value="P-loop containing nucleotide triphosphate hydrolases"/>
    <property type="match status" value="1"/>
</dbReference>
<feature type="repeat" description="ANK" evidence="2">
    <location>
        <begin position="1270"/>
        <end position="1291"/>
    </location>
</feature>
<dbReference type="PROSITE" id="PS50837">
    <property type="entry name" value="NACHT"/>
    <property type="match status" value="1"/>
</dbReference>
<dbReference type="Pfam" id="PF01048">
    <property type="entry name" value="PNP_UDP_1"/>
    <property type="match status" value="1"/>
</dbReference>
<feature type="repeat" description="ANK" evidence="2">
    <location>
        <begin position="1049"/>
        <end position="1081"/>
    </location>
</feature>
<name>A0ABY6U6Y1_BIOOC</name>
<dbReference type="InterPro" id="IPR007111">
    <property type="entry name" value="NACHT_NTPase"/>
</dbReference>
<dbReference type="InterPro" id="IPR053137">
    <property type="entry name" value="NLR-like"/>
</dbReference>
<feature type="repeat" description="ANK" evidence="2">
    <location>
        <begin position="949"/>
        <end position="981"/>
    </location>
</feature>
<sequence>MMPCASDYTVGWICAVSTERVAAEAFLDEIHPGPHEFICSGDHNDYTLGRMGKHNVAIATLPDGEYGVGSAAGAATDLVRTFVNVRIGLMVGIGGGVPSKKHDIRLGDVVVSASRDGKKSVVHYDLGKSIQGQEFRITSILDQPPRMLRSAVSGLRSHHEGNGNEIDESIQAILERKKRLRKKYGRPKDSSDMLFRSHFIHPKSEDATCAVDCCADASNLVVRAERDEDDDIVTIHYGAIASGNQLMKDALLRDEWAKQEDILCFEMEAAGLANRFPCIVIRGICDYSDSHKSKEWQGYASMTAAAYAKDLLLRIAPSKVEAQQRLIEAVGEARQAVEAVLNDTSQIKGMFAETSEKMKQSVDDDHMIMVYAWVYPPNSSVNLDSAREKRHRGTGKWILNNPTFEQWVQKTRRHIWVNGISGSGKTVLSAAVFDYLKEELPDHTIIYFFFDFTSDDMQNVSNLVASLIFQLFVESPEARKVLDKEFTNHKNGFQKPSASKLSQILAEMIRASGNVFIVIDALDECTERMNLLDWLKTNLLKDDYPDVSVLLTGRPGAEFENHLRPAIGNENCIPINVEMVNRDIWFYVMDLMRTDTCFLRWEAHPDVLEKIQNAIIEKSDGMFRLAACQLEMIRQSLDLTEVEEHLSSLPQTLHTMYDRILTRIPKQRKEKAMRLLHFLVYTKRPLSLDEAVDLVAINLKTGGGSFEEKRRMPNAKDIISICPDFVSLVARGEFGELDEIEVRLSHLSVKEYVLEQEVPGFGRLDAAISITHCCLTYIACLTGDSEKAISSRYPLSKYAAETWFEQARLVQHDDSVEAAVMDFFTNDNSLKNWTIFYQKDSKWAYLPRNAESLYLACLFGMEKIAVKLVSSGVDVNARGGQCNSVLQAACTNGHLQIVRLLLENGADVNVGEDGFDNPLQAAARYASHQVVELLLEKGAKVNIASEKGYFNSALQAACRFGQQKSVEILLEKGADVNRQGGWLNNALQAACARGNEHIIRLLLERGADVNAQGGESNCPLQAAAENGHLRVVELLLEKGADINAHGGRFYHTALEAAAIFHHKKIVQLLLDKGADVHLYGGEQGSAIQAACRAGDQEIVQLLLDNGADVNTHWGPLGSPFHAACMNEQREMMAFLLEKGADLNLQGGYWGSPIQYAIRQRDLQLIQYLLENGADVTKSPNDGRTAIHGAAVRGDIKIAGIMLKKEAEICGMNNQNSATESPSLILNLRYSHLRDEYGHTPLLLASQKGDLPLVNMFIDKHPFSVNALDWQGSTALMAAVRNGHVKVVERLLGFKDIEVDRKDGFGRTLLWWAKRWEDPQMLEVLLHYAEAYGMQEDYNSSQVLEDLRLHNSTVL</sequence>
<proteinExistence type="predicted"/>
<dbReference type="Gene3D" id="1.25.40.20">
    <property type="entry name" value="Ankyrin repeat-containing domain"/>
    <property type="match status" value="3"/>
</dbReference>
<organism evidence="4 5">
    <name type="scientific">Bionectria ochroleuca</name>
    <name type="common">Gliocladium roseum</name>
    <dbReference type="NCBI Taxonomy" id="29856"/>
    <lineage>
        <taxon>Eukaryota</taxon>
        <taxon>Fungi</taxon>
        <taxon>Dikarya</taxon>
        <taxon>Ascomycota</taxon>
        <taxon>Pezizomycotina</taxon>
        <taxon>Sordariomycetes</taxon>
        <taxon>Hypocreomycetidae</taxon>
        <taxon>Hypocreales</taxon>
        <taxon>Bionectriaceae</taxon>
        <taxon>Clonostachys</taxon>
    </lineage>
</organism>
<protein>
    <recommendedName>
        <fullName evidence="3">NACHT domain-containing protein</fullName>
    </recommendedName>
</protein>
<gene>
    <name evidence="4" type="ORF">CLO192961_LOCUS198012</name>
</gene>
<feature type="repeat" description="ANK" evidence="2">
    <location>
        <begin position="1015"/>
        <end position="1047"/>
    </location>
</feature>
<dbReference type="Pfam" id="PF12796">
    <property type="entry name" value="Ank_2"/>
    <property type="match status" value="4"/>
</dbReference>
<evidence type="ECO:0000313" key="4">
    <source>
        <dbReference type="EMBL" id="VUC26885.1"/>
    </source>
</evidence>
<dbReference type="PANTHER" id="PTHR46082:SF11">
    <property type="entry name" value="AAA+ ATPASE DOMAIN-CONTAINING PROTEIN-RELATED"/>
    <property type="match status" value="1"/>
</dbReference>
<evidence type="ECO:0000256" key="2">
    <source>
        <dbReference type="PROSITE-ProRule" id="PRU00023"/>
    </source>
</evidence>
<dbReference type="SUPFAM" id="SSF53167">
    <property type="entry name" value="Purine and uridine phosphorylases"/>
    <property type="match status" value="1"/>
</dbReference>
<feature type="repeat" description="ANK" evidence="2">
    <location>
        <begin position="1082"/>
        <end position="1110"/>
    </location>
</feature>
<dbReference type="InterPro" id="IPR036770">
    <property type="entry name" value="Ankyrin_rpt-contain_sf"/>
</dbReference>
<evidence type="ECO:0000259" key="3">
    <source>
        <dbReference type="PROSITE" id="PS50837"/>
    </source>
</evidence>
<dbReference type="InterPro" id="IPR000845">
    <property type="entry name" value="Nucleoside_phosphorylase_d"/>
</dbReference>
<feature type="repeat" description="ANK" evidence="2">
    <location>
        <begin position="1118"/>
        <end position="1147"/>
    </location>
</feature>
<evidence type="ECO:0000256" key="1">
    <source>
        <dbReference type="ARBA" id="ARBA00022737"/>
    </source>
</evidence>
<feature type="repeat" description="ANK" evidence="2">
    <location>
        <begin position="985"/>
        <end position="1014"/>
    </location>
</feature>
<keyword evidence="2" id="KW-0040">ANK repeat</keyword>
<evidence type="ECO:0000313" key="5">
    <source>
        <dbReference type="Proteomes" id="UP000766486"/>
    </source>
</evidence>
<dbReference type="SUPFAM" id="SSF52540">
    <property type="entry name" value="P-loop containing nucleoside triphosphate hydrolases"/>
    <property type="match status" value="1"/>
</dbReference>
<keyword evidence="5" id="KW-1185">Reference proteome</keyword>
<feature type="repeat" description="ANK" evidence="2">
    <location>
        <begin position="881"/>
        <end position="913"/>
    </location>
</feature>
<dbReference type="InterPro" id="IPR002110">
    <property type="entry name" value="Ankyrin_rpt"/>
</dbReference>
<dbReference type="SUPFAM" id="SSF48403">
    <property type="entry name" value="Ankyrin repeat"/>
    <property type="match status" value="2"/>
</dbReference>
<dbReference type="InterPro" id="IPR056884">
    <property type="entry name" value="NPHP3-like_N"/>
</dbReference>
<comment type="caution">
    <text evidence="4">The sequence shown here is derived from an EMBL/GenBank/DDBJ whole genome shotgun (WGS) entry which is preliminary data.</text>
</comment>
<dbReference type="Gene3D" id="3.40.50.1580">
    <property type="entry name" value="Nucleoside phosphorylase domain"/>
    <property type="match status" value="1"/>
</dbReference>